<dbReference type="GO" id="GO:0000455">
    <property type="term" value="P:enzyme-directed rRNA pseudouridine synthesis"/>
    <property type="evidence" value="ECO:0007669"/>
    <property type="project" value="TreeGrafter"/>
</dbReference>
<organism evidence="8 9">
    <name type="scientific">Mycoplasma mobile (strain ATCC 43663 / 163K / NCTC 11711)</name>
    <name type="common">Mesomycoplasma mobile</name>
    <dbReference type="NCBI Taxonomy" id="267748"/>
    <lineage>
        <taxon>Bacteria</taxon>
        <taxon>Bacillati</taxon>
        <taxon>Mycoplasmatota</taxon>
        <taxon>Mycoplasmoidales</taxon>
        <taxon>Metamycoplasmataceae</taxon>
        <taxon>Mesomycoplasma</taxon>
    </lineage>
</organism>
<keyword evidence="8" id="KW-0456">Lyase</keyword>
<dbReference type="eggNOG" id="COG0564">
    <property type="taxonomic scope" value="Bacteria"/>
</dbReference>
<dbReference type="EC" id="5.4.99.-" evidence="6"/>
<protein>
    <recommendedName>
        <fullName evidence="6">Pseudouridine synthase</fullName>
        <ecNumber evidence="6">5.4.99.-</ecNumber>
    </recommendedName>
</protein>
<dbReference type="PANTHER" id="PTHR21600:SF44">
    <property type="entry name" value="RIBOSOMAL LARGE SUBUNIT PSEUDOURIDINE SYNTHASE D"/>
    <property type="match status" value="1"/>
</dbReference>
<feature type="domain" description="RNA-binding S4" evidence="7">
    <location>
        <begin position="12"/>
        <end position="76"/>
    </location>
</feature>
<sequence>MEIKKIIATEINRIDKFLANSTDYSRNDIQQLIDEHQVYVNDILVRKASFKIKENDQIEIKKQLIKETNAIAQNINLDIVFENEDFLIINKRSGMVVHPAPGNMQDTLVNALLFHFKNNLSNINGEIRPGIVHRIDKDTSGLLLVAKTNEAHNYFALLLKKHQIERKYQAIIVGKMDHTITNINLPIGRNTSSRLKMEVTAHNSKEAFTKITSLKASETHSLIQCELKTGRTHQIRVHLAHINKPIYGDNIYGKKVDDFNQRLHAYELSFTYKDNKQYSFNVPLPKEMQEDLIKFNLT</sequence>
<dbReference type="EMBL" id="AE017308">
    <property type="protein sequence ID" value="AAT27812.1"/>
    <property type="molecule type" value="Genomic_DNA"/>
</dbReference>
<dbReference type="InterPro" id="IPR002942">
    <property type="entry name" value="S4_RNA-bd"/>
</dbReference>
<dbReference type="Gene3D" id="3.10.290.10">
    <property type="entry name" value="RNA-binding S4 domain"/>
    <property type="match status" value="1"/>
</dbReference>
<evidence type="ECO:0000259" key="7">
    <source>
        <dbReference type="SMART" id="SM00363"/>
    </source>
</evidence>
<dbReference type="SUPFAM" id="SSF55120">
    <property type="entry name" value="Pseudouridine synthase"/>
    <property type="match status" value="1"/>
</dbReference>
<evidence type="ECO:0000256" key="5">
    <source>
        <dbReference type="PROSITE-ProRule" id="PRU00182"/>
    </source>
</evidence>
<dbReference type="InterPro" id="IPR006145">
    <property type="entry name" value="PsdUridine_synth_RsuA/RluA"/>
</dbReference>
<comment type="catalytic activity">
    <reaction evidence="1 6">
        <text>a uridine in RNA = a pseudouridine in RNA</text>
        <dbReference type="Rhea" id="RHEA:48348"/>
        <dbReference type="Rhea" id="RHEA-COMP:12068"/>
        <dbReference type="Rhea" id="RHEA-COMP:12069"/>
        <dbReference type="ChEBI" id="CHEBI:65314"/>
        <dbReference type="ChEBI" id="CHEBI:65315"/>
    </reaction>
</comment>
<dbReference type="RefSeq" id="WP_011264846.1">
    <property type="nucleotide sequence ID" value="NC_006908.1"/>
</dbReference>
<dbReference type="STRING" id="267748.MMOB3260"/>
<dbReference type="CDD" id="cd02869">
    <property type="entry name" value="PseudoU_synth_RluA_like"/>
    <property type="match status" value="1"/>
</dbReference>
<name>Q6KHW4_MYCM1</name>
<dbReference type="InterPro" id="IPR036986">
    <property type="entry name" value="S4_RNA-bd_sf"/>
</dbReference>
<keyword evidence="9" id="KW-1185">Reference proteome</keyword>
<dbReference type="Proteomes" id="UP000009072">
    <property type="component" value="Chromosome"/>
</dbReference>
<keyword evidence="3 6" id="KW-0413">Isomerase</keyword>
<dbReference type="GO" id="GO:0016829">
    <property type="term" value="F:lyase activity"/>
    <property type="evidence" value="ECO:0007669"/>
    <property type="project" value="UniProtKB-KW"/>
</dbReference>
<dbReference type="SUPFAM" id="SSF55174">
    <property type="entry name" value="Alpha-L RNA-binding motif"/>
    <property type="match status" value="1"/>
</dbReference>
<evidence type="ECO:0000256" key="3">
    <source>
        <dbReference type="ARBA" id="ARBA00023235"/>
    </source>
</evidence>
<dbReference type="GO" id="GO:0120159">
    <property type="term" value="F:rRNA pseudouridine synthase activity"/>
    <property type="evidence" value="ECO:0007669"/>
    <property type="project" value="UniProtKB-ARBA"/>
</dbReference>
<feature type="active site" evidence="4">
    <location>
        <position position="136"/>
    </location>
</feature>
<dbReference type="PANTHER" id="PTHR21600">
    <property type="entry name" value="MITOCHONDRIAL RNA PSEUDOURIDINE SYNTHASE"/>
    <property type="match status" value="1"/>
</dbReference>
<dbReference type="CDD" id="cd00165">
    <property type="entry name" value="S4"/>
    <property type="match status" value="1"/>
</dbReference>
<dbReference type="HOGENOM" id="CLU_016902_4_1_14"/>
<evidence type="ECO:0000313" key="9">
    <source>
        <dbReference type="Proteomes" id="UP000009072"/>
    </source>
</evidence>
<dbReference type="SMART" id="SM00363">
    <property type="entry name" value="S4"/>
    <property type="match status" value="1"/>
</dbReference>
<dbReference type="OrthoDB" id="9807829at2"/>
<dbReference type="GO" id="GO:0003723">
    <property type="term" value="F:RNA binding"/>
    <property type="evidence" value="ECO:0007669"/>
    <property type="project" value="UniProtKB-KW"/>
</dbReference>
<accession>Q6KHW4</accession>
<dbReference type="Pfam" id="PF00849">
    <property type="entry name" value="PseudoU_synth_2"/>
    <property type="match status" value="1"/>
</dbReference>
<evidence type="ECO:0000256" key="4">
    <source>
        <dbReference type="PIRSR" id="PIRSR606225-1"/>
    </source>
</evidence>
<evidence type="ECO:0000256" key="1">
    <source>
        <dbReference type="ARBA" id="ARBA00000073"/>
    </source>
</evidence>
<comment type="function">
    <text evidence="6">Responsible for synthesis of pseudouridine from uracil.</text>
</comment>
<proteinExistence type="inferred from homology"/>
<dbReference type="Gene3D" id="3.30.2350.10">
    <property type="entry name" value="Pseudouridine synthase"/>
    <property type="match status" value="1"/>
</dbReference>
<dbReference type="InterPro" id="IPR050188">
    <property type="entry name" value="RluA_PseudoU_synthase"/>
</dbReference>
<dbReference type="AlphaFoldDB" id="Q6KHW4"/>
<evidence type="ECO:0000313" key="8">
    <source>
        <dbReference type="EMBL" id="AAT27812.1"/>
    </source>
</evidence>
<evidence type="ECO:0000256" key="6">
    <source>
        <dbReference type="RuleBase" id="RU362028"/>
    </source>
</evidence>
<comment type="similarity">
    <text evidence="2 6">Belongs to the pseudouridine synthase RluA family.</text>
</comment>
<evidence type="ECO:0000256" key="2">
    <source>
        <dbReference type="ARBA" id="ARBA00010876"/>
    </source>
</evidence>
<dbReference type="NCBIfam" id="TIGR00005">
    <property type="entry name" value="rluA_subfam"/>
    <property type="match status" value="1"/>
</dbReference>
<dbReference type="PROSITE" id="PS50889">
    <property type="entry name" value="S4"/>
    <property type="match status" value="1"/>
</dbReference>
<dbReference type="InterPro" id="IPR006225">
    <property type="entry name" value="PsdUridine_synth_RluC/D"/>
</dbReference>
<keyword evidence="5" id="KW-0694">RNA-binding</keyword>
<dbReference type="InterPro" id="IPR006224">
    <property type="entry name" value="PsdUridine_synth_RluA-like_CS"/>
</dbReference>
<dbReference type="InterPro" id="IPR020103">
    <property type="entry name" value="PsdUridine_synth_cat_dom_sf"/>
</dbReference>
<reference evidence="8 9" key="1">
    <citation type="journal article" date="2004" name="Genome Res.">
        <title>The complete genome and proteome of Mycoplasma mobile.</title>
        <authorList>
            <person name="Jaffe J.D."/>
            <person name="Stange-Thomann N."/>
            <person name="Smith C."/>
            <person name="DeCaprio D."/>
            <person name="Fisher S."/>
            <person name="Butler J."/>
            <person name="Calvo S."/>
            <person name="Elkins T."/>
            <person name="FitzGerald M.G."/>
            <person name="Hafez N."/>
            <person name="Kodira C.D."/>
            <person name="Major J."/>
            <person name="Wang S."/>
            <person name="Wilkinson J."/>
            <person name="Nicol R."/>
            <person name="Nusbaum C."/>
            <person name="Birren B."/>
            <person name="Berg H.C."/>
            <person name="Church G.M."/>
        </authorList>
    </citation>
    <scope>NUCLEOTIDE SEQUENCE [LARGE SCALE GENOMIC DNA]</scope>
    <source>
        <strain evidence="9">ATCC 43663 / 163K / NCTC 11711</strain>
    </source>
</reference>
<dbReference type="PROSITE" id="PS01129">
    <property type="entry name" value="PSI_RLU"/>
    <property type="match status" value="1"/>
</dbReference>
<dbReference type="Pfam" id="PF01479">
    <property type="entry name" value="S4"/>
    <property type="match status" value="1"/>
</dbReference>
<gene>
    <name evidence="8" type="primary">rluD</name>
    <name evidence="8" type="ordered locus">MMOB3260</name>
</gene>
<dbReference type="KEGG" id="mmo:MMOB3260"/>